<comment type="caution">
    <text evidence="2">The sequence shown here is derived from an EMBL/GenBank/DDBJ whole genome shotgun (WGS) entry which is preliminary data.</text>
</comment>
<protein>
    <recommendedName>
        <fullName evidence="4">Delta-60 repeat protein</fullName>
    </recommendedName>
</protein>
<dbReference type="EMBL" id="JAOVZO020000020">
    <property type="protein sequence ID" value="MDC8015059.1"/>
    <property type="molecule type" value="Genomic_DNA"/>
</dbReference>
<organism evidence="2 3">
    <name type="scientific">Tahibacter soli</name>
    <dbReference type="NCBI Taxonomy" id="2983605"/>
    <lineage>
        <taxon>Bacteria</taxon>
        <taxon>Pseudomonadati</taxon>
        <taxon>Pseudomonadota</taxon>
        <taxon>Gammaproteobacteria</taxon>
        <taxon>Lysobacterales</taxon>
        <taxon>Rhodanobacteraceae</taxon>
        <taxon>Tahibacter</taxon>
    </lineage>
</organism>
<feature type="signal peptide" evidence="1">
    <location>
        <begin position="1"/>
        <end position="31"/>
    </location>
</feature>
<reference evidence="2" key="1">
    <citation type="submission" date="2023-02" db="EMBL/GenBank/DDBJ databases">
        <title>Tahibacter soli sp. nov. isolated from soil.</title>
        <authorList>
            <person name="Baek J.H."/>
            <person name="Lee J.K."/>
            <person name="Choi D.G."/>
            <person name="Jeon C.O."/>
        </authorList>
    </citation>
    <scope>NUCLEOTIDE SEQUENCE</scope>
    <source>
        <strain evidence="2">BL</strain>
    </source>
</reference>
<evidence type="ECO:0000313" key="2">
    <source>
        <dbReference type="EMBL" id="MDC8015059.1"/>
    </source>
</evidence>
<name>A0A9X4BM94_9GAMM</name>
<dbReference type="AlphaFoldDB" id="A0A9X4BM94"/>
<dbReference type="Proteomes" id="UP001139971">
    <property type="component" value="Unassembled WGS sequence"/>
</dbReference>
<evidence type="ECO:0000256" key="1">
    <source>
        <dbReference type="SAM" id="SignalP"/>
    </source>
</evidence>
<dbReference type="Gene3D" id="2.80.10.50">
    <property type="match status" value="3"/>
</dbReference>
<dbReference type="PANTHER" id="PTHR42754:SF1">
    <property type="entry name" value="LIPOPROTEIN"/>
    <property type="match status" value="1"/>
</dbReference>
<gene>
    <name evidence="2" type="ORF">OD750_021145</name>
</gene>
<sequence>MKHTNTASSLHRCRKALAAALGLLAATAASAQVGPPGELDPTFGSAGVQTTDFFSSTDAVRALAALPDGRVLAAGVSVGPNITGPGSTENASVARYLPNGQPDPTFATNGKFHLDIQAGTDSFYSVKRLPDGSVLLAGELSPGAYSDFGLVKLTPSGALDTTFGMSNGVGARTGYVRLDVAGPSAHDEGRMVAVQHDGKIIVAGNTLKPVGPTFSYRRVTVARFTADGQLDTTFGGAGTGYVVLPAMYAADAQNSDYVSGIAQLQSDQLPGNNTITISGYTAFRNNAFLIRLTRDGLLDTTFGAPAAGGGRTGSLIVTESTVSGQRRGLPEIRAARIDDFGRIVVVGSAADRGYAFLRFNADGTEDATFGTNGRTLVKISSASTEDLPFALALQGNGKIVAAGYAPNIVQGQTAHNDFFIVRLQSNGQPDPTFAGDAQGRKMVVVPGSKDEAAAIAVEPSGNIVVGGTAQRTGVSTTDYAITRLYGDPDRLFADDFDPPTF</sequence>
<dbReference type="InterPro" id="IPR013431">
    <property type="entry name" value="Delta_60_rpt"/>
</dbReference>
<evidence type="ECO:0008006" key="4">
    <source>
        <dbReference type="Google" id="ProtNLM"/>
    </source>
</evidence>
<dbReference type="RefSeq" id="WP_263544086.1">
    <property type="nucleotide sequence ID" value="NZ_JAOVZO020000020.1"/>
</dbReference>
<evidence type="ECO:0000313" key="3">
    <source>
        <dbReference type="Proteomes" id="UP001139971"/>
    </source>
</evidence>
<dbReference type="NCBIfam" id="TIGR02608">
    <property type="entry name" value="delta_60_rpt"/>
    <property type="match status" value="7"/>
</dbReference>
<dbReference type="Pfam" id="PF17164">
    <property type="entry name" value="DUF5122"/>
    <property type="match status" value="5"/>
</dbReference>
<dbReference type="PANTHER" id="PTHR42754">
    <property type="entry name" value="ENDOGLUCANASE"/>
    <property type="match status" value="1"/>
</dbReference>
<keyword evidence="1" id="KW-0732">Signal</keyword>
<proteinExistence type="predicted"/>
<keyword evidence="3" id="KW-1185">Reference proteome</keyword>
<accession>A0A9X4BM94</accession>
<feature type="chain" id="PRO_5040939937" description="Delta-60 repeat protein" evidence="1">
    <location>
        <begin position="32"/>
        <end position="501"/>
    </location>
</feature>
<dbReference type="SUPFAM" id="SSF101898">
    <property type="entry name" value="NHL repeat"/>
    <property type="match status" value="1"/>
</dbReference>